<dbReference type="InterPro" id="IPR000719">
    <property type="entry name" value="Prot_kinase_dom"/>
</dbReference>
<dbReference type="Gene3D" id="1.10.510.10">
    <property type="entry name" value="Transferase(Phosphotransferase) domain 1"/>
    <property type="match status" value="1"/>
</dbReference>
<evidence type="ECO:0000256" key="11">
    <source>
        <dbReference type="ARBA" id="ARBA00024334"/>
    </source>
</evidence>
<dbReference type="SUPFAM" id="SSF47473">
    <property type="entry name" value="EF-hand"/>
    <property type="match status" value="1"/>
</dbReference>
<evidence type="ECO:0000313" key="18">
    <source>
        <dbReference type="EMBL" id="CAD9445892.1"/>
    </source>
</evidence>
<dbReference type="SMART" id="SM00220">
    <property type="entry name" value="S_TKc"/>
    <property type="match status" value="1"/>
</dbReference>
<accession>A0A7S2D6Z3</accession>
<dbReference type="CDD" id="cd05117">
    <property type="entry name" value="STKc_CAMK"/>
    <property type="match status" value="1"/>
</dbReference>
<keyword evidence="3" id="KW-0723">Serine/threonine-protein kinase</keyword>
<dbReference type="AlphaFoldDB" id="A0A7S2D6Z3"/>
<evidence type="ECO:0000256" key="4">
    <source>
        <dbReference type="ARBA" id="ARBA00022679"/>
    </source>
</evidence>
<gene>
    <name evidence="18" type="ORF">FPAR1323_LOCUS15980</name>
</gene>
<dbReference type="InterPro" id="IPR050205">
    <property type="entry name" value="CDPK_Ser/Thr_kinases"/>
</dbReference>
<comment type="catalytic activity">
    <reaction evidence="13">
        <text>L-seryl-[protein] + ATP = O-phospho-L-seryl-[protein] + ADP + H(+)</text>
        <dbReference type="Rhea" id="RHEA:17989"/>
        <dbReference type="Rhea" id="RHEA-COMP:9863"/>
        <dbReference type="Rhea" id="RHEA-COMP:11604"/>
        <dbReference type="ChEBI" id="CHEBI:15378"/>
        <dbReference type="ChEBI" id="CHEBI:29999"/>
        <dbReference type="ChEBI" id="CHEBI:30616"/>
        <dbReference type="ChEBI" id="CHEBI:83421"/>
        <dbReference type="ChEBI" id="CHEBI:456216"/>
        <dbReference type="EC" id="2.7.11.1"/>
    </reaction>
</comment>
<name>A0A7S2D6Z3_9STRA</name>
<evidence type="ECO:0000256" key="14">
    <source>
        <dbReference type="PROSITE-ProRule" id="PRU10141"/>
    </source>
</evidence>
<dbReference type="SMART" id="SM00054">
    <property type="entry name" value="EFh"/>
    <property type="match status" value="4"/>
</dbReference>
<feature type="domain" description="EF-hand" evidence="17">
    <location>
        <begin position="361"/>
        <end position="396"/>
    </location>
</feature>
<comment type="similarity">
    <text evidence="11">Belongs to the protein kinase superfamily. Ser/Thr protein kinase family. CDPK subfamily.</text>
</comment>
<evidence type="ECO:0000259" key="17">
    <source>
        <dbReference type="PROSITE" id="PS50222"/>
    </source>
</evidence>
<feature type="domain" description="EF-hand" evidence="17">
    <location>
        <begin position="432"/>
        <end position="467"/>
    </location>
</feature>
<dbReference type="FunFam" id="3.30.200.20:FF:000315">
    <property type="entry name" value="Calcium-dependent protein kinase 3"/>
    <property type="match status" value="1"/>
</dbReference>
<dbReference type="PROSITE" id="PS50222">
    <property type="entry name" value="EF_HAND_2"/>
    <property type="match status" value="2"/>
</dbReference>
<evidence type="ECO:0000256" key="7">
    <source>
        <dbReference type="ARBA" id="ARBA00022741"/>
    </source>
</evidence>
<dbReference type="Pfam" id="PF13499">
    <property type="entry name" value="EF-hand_7"/>
    <property type="match status" value="2"/>
</dbReference>
<dbReference type="EC" id="2.7.11.1" evidence="2"/>
<comment type="cofactor">
    <cofactor evidence="1">
        <name>Mg(2+)</name>
        <dbReference type="ChEBI" id="CHEBI:18420"/>
    </cofactor>
</comment>
<dbReference type="GO" id="GO:0005509">
    <property type="term" value="F:calcium ion binding"/>
    <property type="evidence" value="ECO:0007669"/>
    <property type="project" value="InterPro"/>
</dbReference>
<dbReference type="PROSITE" id="PS00108">
    <property type="entry name" value="PROTEIN_KINASE_ST"/>
    <property type="match status" value="1"/>
</dbReference>
<feature type="binding site" evidence="14">
    <location>
        <position position="80"/>
    </location>
    <ligand>
        <name>ATP</name>
        <dbReference type="ChEBI" id="CHEBI:30616"/>
    </ligand>
</feature>
<dbReference type="GO" id="GO:0005524">
    <property type="term" value="F:ATP binding"/>
    <property type="evidence" value="ECO:0007669"/>
    <property type="project" value="UniProtKB-UniRule"/>
</dbReference>
<dbReference type="PROSITE" id="PS00107">
    <property type="entry name" value="PROTEIN_KINASE_ATP"/>
    <property type="match status" value="1"/>
</dbReference>
<keyword evidence="7 14" id="KW-0547">Nucleotide-binding</keyword>
<dbReference type="PROSITE" id="PS50011">
    <property type="entry name" value="PROTEIN_KINASE_DOM"/>
    <property type="match status" value="1"/>
</dbReference>
<evidence type="ECO:0000256" key="12">
    <source>
        <dbReference type="ARBA" id="ARBA00047899"/>
    </source>
</evidence>
<keyword evidence="4" id="KW-0808">Transferase</keyword>
<keyword evidence="6" id="KW-0677">Repeat</keyword>
<keyword evidence="8" id="KW-0418">Kinase</keyword>
<feature type="domain" description="Protein kinase" evidence="16">
    <location>
        <begin position="47"/>
        <end position="319"/>
    </location>
</feature>
<evidence type="ECO:0000256" key="1">
    <source>
        <dbReference type="ARBA" id="ARBA00001946"/>
    </source>
</evidence>
<evidence type="ECO:0000256" key="8">
    <source>
        <dbReference type="ARBA" id="ARBA00022777"/>
    </source>
</evidence>
<dbReference type="InterPro" id="IPR008271">
    <property type="entry name" value="Ser/Thr_kinase_AS"/>
</dbReference>
<dbReference type="CDD" id="cd00051">
    <property type="entry name" value="EFh"/>
    <property type="match status" value="2"/>
</dbReference>
<evidence type="ECO:0000256" key="6">
    <source>
        <dbReference type="ARBA" id="ARBA00022737"/>
    </source>
</evidence>
<protein>
    <recommendedName>
        <fullName evidence="2">non-specific serine/threonine protein kinase</fullName>
        <ecNumber evidence="2">2.7.11.1</ecNumber>
    </recommendedName>
</protein>
<dbReference type="InterPro" id="IPR011009">
    <property type="entry name" value="Kinase-like_dom_sf"/>
</dbReference>
<dbReference type="PROSITE" id="PS00018">
    <property type="entry name" value="EF_HAND_1"/>
    <property type="match status" value="2"/>
</dbReference>
<evidence type="ECO:0000256" key="9">
    <source>
        <dbReference type="ARBA" id="ARBA00022837"/>
    </source>
</evidence>
<feature type="region of interest" description="Disordered" evidence="15">
    <location>
        <begin position="1"/>
        <end position="36"/>
    </location>
</feature>
<dbReference type="Gene3D" id="3.30.200.20">
    <property type="entry name" value="Phosphorylase Kinase, domain 1"/>
    <property type="match status" value="1"/>
</dbReference>
<dbReference type="InterPro" id="IPR002048">
    <property type="entry name" value="EF_hand_dom"/>
</dbReference>
<dbReference type="Gene3D" id="1.10.238.10">
    <property type="entry name" value="EF-hand"/>
    <property type="match status" value="2"/>
</dbReference>
<organism evidence="18">
    <name type="scientific">Florenciella parvula</name>
    <dbReference type="NCBI Taxonomy" id="236787"/>
    <lineage>
        <taxon>Eukaryota</taxon>
        <taxon>Sar</taxon>
        <taxon>Stramenopiles</taxon>
        <taxon>Ochrophyta</taxon>
        <taxon>Dictyochophyceae</taxon>
        <taxon>Florenciellales</taxon>
        <taxon>Florenciella</taxon>
    </lineage>
</organism>
<dbReference type="InterPro" id="IPR017441">
    <property type="entry name" value="Protein_kinase_ATP_BS"/>
</dbReference>
<evidence type="ECO:0000256" key="13">
    <source>
        <dbReference type="ARBA" id="ARBA00048679"/>
    </source>
</evidence>
<reference evidence="18" key="1">
    <citation type="submission" date="2021-01" db="EMBL/GenBank/DDBJ databases">
        <authorList>
            <person name="Corre E."/>
            <person name="Pelletier E."/>
            <person name="Niang G."/>
            <person name="Scheremetjew M."/>
            <person name="Finn R."/>
            <person name="Kale V."/>
            <person name="Holt S."/>
            <person name="Cochrane G."/>
            <person name="Meng A."/>
            <person name="Brown T."/>
            <person name="Cohen L."/>
        </authorList>
    </citation>
    <scope>NUCLEOTIDE SEQUENCE</scope>
    <source>
        <strain evidence="18">RCC1693</strain>
    </source>
</reference>
<keyword evidence="9" id="KW-0106">Calcium</keyword>
<dbReference type="PANTHER" id="PTHR24349">
    <property type="entry name" value="SERINE/THREONINE-PROTEIN KINASE"/>
    <property type="match status" value="1"/>
</dbReference>
<keyword evidence="10 14" id="KW-0067">ATP-binding</keyword>
<keyword evidence="5" id="KW-0479">Metal-binding</keyword>
<dbReference type="FunFam" id="1.10.510.10:FF:000571">
    <property type="entry name" value="Maternal embryonic leucine zipper kinase"/>
    <property type="match status" value="1"/>
</dbReference>
<sequence length="664" mass="74176">MGNKLGCSNPKDPVQKSFDPPEPTEPLPSPGESKPLANQAYVRDHYDIDKKVLGRGQYGEVFRATHKDTSEVFAIKRIVKHKVRRQHILRREMEFLLRANHPNIINVVDLIEDANRLWIVQEFCSGGELFDRIIDHPDGMTEQTAARIVQQVLAGIQHCHDELGVVHRDLKPENILFKTKDADSELVIIDFGLAGEMRPGAMEGKVKIDKNDAHAEHLKTTVGTPYYIAPEVFTKNYGRECDIWSIGVIAYILLCGFPPYSGNDEKEIMQAVRSGRDVAFQEEYWGNISNEAKDFISNLMKRTPSERPSAADALKHPWFTRTDTAPLSLYRTIGPRLEIFNSMNRLKKMAAMVIVDRARNKEIEELKKMFEDIDADGSGAISLDELHVALADRPAQAGLEFDAFFEGIDVAGEEEISYNEFLAAAMCPSVRMEETNIKKAFKYFDKSNTNFITVEDLCEIVGDESTARELIGEADFRHDNKIAYDEFKQMMSMAEHKTLLSGTDFSHEELLELAVDWQTAGDDEKNTSVKTLSDAADIIGFDINQVQMDTGTWTFVTAVQSKTSAEEAGICVLDLLQKLGDTEVGTDGCRSAGEIVDFIRNAVKDNEPIAITVGTLPSHAVYRKVRANTTRRGSGTSRRSIAGGSLRFKVDKDGELRNAAAADK</sequence>
<dbReference type="EMBL" id="HBGT01030618">
    <property type="protein sequence ID" value="CAD9445892.1"/>
    <property type="molecule type" value="Transcribed_RNA"/>
</dbReference>
<dbReference type="GO" id="GO:0004674">
    <property type="term" value="F:protein serine/threonine kinase activity"/>
    <property type="evidence" value="ECO:0007669"/>
    <property type="project" value="UniProtKB-KW"/>
</dbReference>
<evidence type="ECO:0000256" key="3">
    <source>
        <dbReference type="ARBA" id="ARBA00022527"/>
    </source>
</evidence>
<dbReference type="InterPro" id="IPR011992">
    <property type="entry name" value="EF-hand-dom_pair"/>
</dbReference>
<evidence type="ECO:0000256" key="2">
    <source>
        <dbReference type="ARBA" id="ARBA00012513"/>
    </source>
</evidence>
<dbReference type="Pfam" id="PF00069">
    <property type="entry name" value="Pkinase"/>
    <property type="match status" value="1"/>
</dbReference>
<evidence type="ECO:0000256" key="10">
    <source>
        <dbReference type="ARBA" id="ARBA00022840"/>
    </source>
</evidence>
<feature type="compositionally biased region" description="Pro residues" evidence="15">
    <location>
        <begin position="20"/>
        <end position="29"/>
    </location>
</feature>
<dbReference type="InterPro" id="IPR018247">
    <property type="entry name" value="EF_Hand_1_Ca_BS"/>
</dbReference>
<dbReference type="FunFam" id="1.10.238.10:FF:000003">
    <property type="entry name" value="Calmodulin A"/>
    <property type="match status" value="1"/>
</dbReference>
<comment type="catalytic activity">
    <reaction evidence="12">
        <text>L-threonyl-[protein] + ATP = O-phospho-L-threonyl-[protein] + ADP + H(+)</text>
        <dbReference type="Rhea" id="RHEA:46608"/>
        <dbReference type="Rhea" id="RHEA-COMP:11060"/>
        <dbReference type="Rhea" id="RHEA-COMP:11605"/>
        <dbReference type="ChEBI" id="CHEBI:15378"/>
        <dbReference type="ChEBI" id="CHEBI:30013"/>
        <dbReference type="ChEBI" id="CHEBI:30616"/>
        <dbReference type="ChEBI" id="CHEBI:61977"/>
        <dbReference type="ChEBI" id="CHEBI:456216"/>
        <dbReference type="EC" id="2.7.11.1"/>
    </reaction>
</comment>
<evidence type="ECO:0000259" key="16">
    <source>
        <dbReference type="PROSITE" id="PS50011"/>
    </source>
</evidence>
<evidence type="ECO:0000256" key="15">
    <source>
        <dbReference type="SAM" id="MobiDB-lite"/>
    </source>
</evidence>
<dbReference type="SUPFAM" id="SSF56112">
    <property type="entry name" value="Protein kinase-like (PK-like)"/>
    <property type="match status" value="1"/>
</dbReference>
<evidence type="ECO:0000256" key="5">
    <source>
        <dbReference type="ARBA" id="ARBA00022723"/>
    </source>
</evidence>
<proteinExistence type="inferred from homology"/>